<sequence>MPIIEYTYIHIYTYIHTFTFCSLQKICWLSIPFEIHSLTNKHEINFLHEIKIVVAATLGLVSPNSSGVSPDKQSTAILKTNGTKTLTNLEDNNNNIAATTRKRISGLSCGQTYFRSRLIIVQSDKI</sequence>
<reference evidence="1 2" key="2">
    <citation type="submission" date="2018-11" db="EMBL/GenBank/DDBJ databases">
        <authorList>
            <consortium name="Pathogen Informatics"/>
        </authorList>
    </citation>
    <scope>NUCLEOTIDE SEQUENCE [LARGE SCALE GENOMIC DNA]</scope>
    <source>
        <strain evidence="1">Dakar</strain>
        <strain evidence="2">Dakar, Senegal</strain>
    </source>
</reference>
<dbReference type="Proteomes" id="UP000279833">
    <property type="component" value="Unassembled WGS sequence"/>
</dbReference>
<dbReference type="EMBL" id="UZAK01043127">
    <property type="protein sequence ID" value="VDP70266.1"/>
    <property type="molecule type" value="Genomic_DNA"/>
</dbReference>
<reference evidence="3" key="1">
    <citation type="submission" date="2016-06" db="UniProtKB">
        <authorList>
            <consortium name="WormBaseParasite"/>
        </authorList>
    </citation>
    <scope>IDENTIFICATION</scope>
</reference>
<gene>
    <name evidence="1" type="ORF">SCUD_LOCUS19781</name>
</gene>
<name>A0A183KXI5_9TREM</name>
<protein>
    <submittedName>
        <fullName evidence="1 3">Uncharacterized protein</fullName>
    </submittedName>
</protein>
<keyword evidence="2" id="KW-1185">Reference proteome</keyword>
<evidence type="ECO:0000313" key="3">
    <source>
        <dbReference type="WBParaSite" id="SCUD_0001978401-mRNA-1"/>
    </source>
</evidence>
<dbReference type="WBParaSite" id="SCUD_0001978401-mRNA-1">
    <property type="protein sequence ID" value="SCUD_0001978401-mRNA-1"/>
    <property type="gene ID" value="SCUD_0001978401"/>
</dbReference>
<evidence type="ECO:0000313" key="1">
    <source>
        <dbReference type="EMBL" id="VDP70266.1"/>
    </source>
</evidence>
<accession>A0A183KXI5</accession>
<dbReference type="AlphaFoldDB" id="A0A183KXI5"/>
<organism evidence="3">
    <name type="scientific">Schistosoma curassoni</name>
    <dbReference type="NCBI Taxonomy" id="6186"/>
    <lineage>
        <taxon>Eukaryota</taxon>
        <taxon>Metazoa</taxon>
        <taxon>Spiralia</taxon>
        <taxon>Lophotrochozoa</taxon>
        <taxon>Platyhelminthes</taxon>
        <taxon>Trematoda</taxon>
        <taxon>Digenea</taxon>
        <taxon>Strigeidida</taxon>
        <taxon>Schistosomatoidea</taxon>
        <taxon>Schistosomatidae</taxon>
        <taxon>Schistosoma</taxon>
    </lineage>
</organism>
<evidence type="ECO:0000313" key="2">
    <source>
        <dbReference type="Proteomes" id="UP000279833"/>
    </source>
</evidence>
<proteinExistence type="predicted"/>